<feature type="region of interest" description="Disordered" evidence="1">
    <location>
        <begin position="151"/>
        <end position="171"/>
    </location>
</feature>
<protein>
    <submittedName>
        <fullName evidence="2">Uncharacterized protein</fullName>
    </submittedName>
</protein>
<name>A0A0G4I2Q1_9ALVE</name>
<dbReference type="VEuPathDB" id="CryptoDB:Cvel_10431"/>
<proteinExistence type="predicted"/>
<feature type="compositionally biased region" description="Polar residues" evidence="1">
    <location>
        <begin position="216"/>
        <end position="225"/>
    </location>
</feature>
<accession>A0A0G4I2Q1</accession>
<dbReference type="AlphaFoldDB" id="A0A0G4I2Q1"/>
<sequence length="225" mass="24066">MMVVLYKPGAGFSLAHPAKEKDEASLIDCAHYFARWLGRPHLVYMDGEKAGVGASFQSWLRGDGSPGLHPIKYRQGPPYNGGGHPFHLDFSKSASWMESGGHRGGIHALPGNRVARSHCTVLGSAHARCCHGFSQAQGEKRSRGTFYCPAGSPGTSVDGPGQPPPLGGVLDNPVSIRKEPSSWLRRVENRRILDYGKLLQGRRGEQVPATADGQGEATSVTGDSP</sequence>
<reference evidence="2" key="1">
    <citation type="submission" date="2014-11" db="EMBL/GenBank/DDBJ databases">
        <authorList>
            <person name="Otto D Thomas"/>
            <person name="Naeem Raeece"/>
        </authorList>
    </citation>
    <scope>NUCLEOTIDE SEQUENCE</scope>
</reference>
<dbReference type="PhylomeDB" id="A0A0G4I2Q1"/>
<dbReference type="EMBL" id="CDMZ01004866">
    <property type="protein sequence ID" value="CEM51160.1"/>
    <property type="molecule type" value="Genomic_DNA"/>
</dbReference>
<gene>
    <name evidence="2" type="ORF">Cvel_10431</name>
</gene>
<feature type="region of interest" description="Disordered" evidence="1">
    <location>
        <begin position="196"/>
        <end position="225"/>
    </location>
</feature>
<evidence type="ECO:0000313" key="2">
    <source>
        <dbReference type="EMBL" id="CEM51160.1"/>
    </source>
</evidence>
<organism evidence="2">
    <name type="scientific">Chromera velia CCMP2878</name>
    <dbReference type="NCBI Taxonomy" id="1169474"/>
    <lineage>
        <taxon>Eukaryota</taxon>
        <taxon>Sar</taxon>
        <taxon>Alveolata</taxon>
        <taxon>Colpodellida</taxon>
        <taxon>Chromeraceae</taxon>
        <taxon>Chromera</taxon>
    </lineage>
</organism>
<evidence type="ECO:0000256" key="1">
    <source>
        <dbReference type="SAM" id="MobiDB-lite"/>
    </source>
</evidence>